<comment type="subcellular location">
    <subcellularLocation>
        <location evidence="1">Periplasm</location>
    </subcellularLocation>
</comment>
<protein>
    <recommendedName>
        <fullName evidence="6">Probable sugar-binding periplasmic protein</fullName>
    </recommendedName>
</protein>
<evidence type="ECO:0000313" key="9">
    <source>
        <dbReference type="Proteomes" id="UP000738517"/>
    </source>
</evidence>
<dbReference type="Proteomes" id="UP000738517">
    <property type="component" value="Unassembled WGS sequence"/>
</dbReference>
<keyword evidence="3" id="KW-0813">Transport</keyword>
<dbReference type="EMBL" id="RSEJ01000024">
    <property type="protein sequence ID" value="NBI54855.1"/>
    <property type="molecule type" value="Genomic_DNA"/>
</dbReference>
<evidence type="ECO:0000256" key="5">
    <source>
        <dbReference type="ARBA" id="ARBA00049629"/>
    </source>
</evidence>
<proteinExistence type="inferred from homology"/>
<dbReference type="Pfam" id="PF01547">
    <property type="entry name" value="SBP_bac_1"/>
    <property type="match status" value="1"/>
</dbReference>
<accession>A0ABW9YMF0</accession>
<dbReference type="InterPro" id="IPR006059">
    <property type="entry name" value="SBP"/>
</dbReference>
<gene>
    <name evidence="8" type="ORF">EIZ48_20265</name>
</gene>
<dbReference type="PANTHER" id="PTHR43649:SF28">
    <property type="entry name" value="BINDING PROTEIN COMPONENT OF ABC SUGAR TRANSPORTER-RELATED"/>
    <property type="match status" value="1"/>
</dbReference>
<evidence type="ECO:0000256" key="3">
    <source>
        <dbReference type="ARBA" id="ARBA00022448"/>
    </source>
</evidence>
<comment type="similarity">
    <text evidence="2">Belongs to the bacterial solute-binding protein 1 family.</text>
</comment>
<evidence type="ECO:0000256" key="6">
    <source>
        <dbReference type="ARBA" id="ARBA00049753"/>
    </source>
</evidence>
<dbReference type="RefSeq" id="WP_160655465.1">
    <property type="nucleotide sequence ID" value="NZ_RSEJ01000024.1"/>
</dbReference>
<keyword evidence="9" id="KW-1185">Reference proteome</keyword>
<sequence>MRLIALALFIGCVFSVQAREDVHFLHWWTSQGEAKSAEVVKHALQEAGFEVVNVPVQGGGGHTAKSILQARAIAGNPPDMALLEGPAIKSWAALGFLHSLDTVANSNHWDQNLLPLARDIHQFKEEYVAVPITIHRLNWVWVNHEVLNRHQLTMPATWDEMIDVFYQLKQRGVAPLALGNEPWQVVQLFENIAFGLGGPDYYRRAFIELEPDVLDSPLTLEALNKFRRISAIVLPDLTNQRWEEATQELLSGRRAFQITGDWVAGELMAIEGKFPDSISCYPTPSKQPGFIYNMDSFALFKNPLLDEQQANQIAAIVSEPDFLRQFNLAKGAIPARMDVSLSGFNACSLQSRRDFHTAEQLGTLVPSIIDSMAVSPIIEKAATNELFRFFNDPSMRAENVILHMKSMGSSDINL</sequence>
<comment type="function">
    <text evidence="5">Part of a binding-protein-dependent transport system for a sugar.</text>
</comment>
<organism evidence="8 9">
    <name type="scientific">Photobacterium alginatilyticum</name>
    <dbReference type="NCBI Taxonomy" id="1775171"/>
    <lineage>
        <taxon>Bacteria</taxon>
        <taxon>Pseudomonadati</taxon>
        <taxon>Pseudomonadota</taxon>
        <taxon>Gammaproteobacteria</taxon>
        <taxon>Vibrionales</taxon>
        <taxon>Vibrionaceae</taxon>
        <taxon>Photobacterium</taxon>
    </lineage>
</organism>
<reference evidence="8 9" key="1">
    <citation type="journal article" date="2017" name="Int. J. Syst. Evol. Microbiol.">
        <title>Photobacterium alginatilyticum sp. nov., a marine bacterium isolated from bottom seawater.</title>
        <authorList>
            <person name="Wang X."/>
            <person name="Wang Y."/>
            <person name="Yang X."/>
            <person name="Sun H."/>
            <person name="Li B."/>
            <person name="Zhang X.H."/>
        </authorList>
    </citation>
    <scope>NUCLEOTIDE SEQUENCE [LARGE SCALE GENOMIC DNA]</scope>
    <source>
        <strain evidence="8 9">P03D4</strain>
    </source>
</reference>
<dbReference type="PANTHER" id="PTHR43649">
    <property type="entry name" value="ARABINOSE-BINDING PROTEIN-RELATED"/>
    <property type="match status" value="1"/>
</dbReference>
<dbReference type="InterPro" id="IPR050490">
    <property type="entry name" value="Bact_solute-bd_prot1"/>
</dbReference>
<evidence type="ECO:0000256" key="4">
    <source>
        <dbReference type="ARBA" id="ARBA00022729"/>
    </source>
</evidence>
<comment type="caution">
    <text evidence="8">The sequence shown here is derived from an EMBL/GenBank/DDBJ whole genome shotgun (WGS) entry which is preliminary data.</text>
</comment>
<feature type="signal peptide" evidence="7">
    <location>
        <begin position="1"/>
        <end position="18"/>
    </location>
</feature>
<evidence type="ECO:0000256" key="2">
    <source>
        <dbReference type="ARBA" id="ARBA00008520"/>
    </source>
</evidence>
<keyword evidence="4 7" id="KW-0732">Signal</keyword>
<evidence type="ECO:0000313" key="8">
    <source>
        <dbReference type="EMBL" id="NBI54855.1"/>
    </source>
</evidence>
<feature type="chain" id="PRO_5045499796" description="Probable sugar-binding periplasmic protein" evidence="7">
    <location>
        <begin position="19"/>
        <end position="414"/>
    </location>
</feature>
<evidence type="ECO:0000256" key="1">
    <source>
        <dbReference type="ARBA" id="ARBA00004418"/>
    </source>
</evidence>
<name>A0ABW9YMF0_9GAMM</name>
<evidence type="ECO:0000256" key="7">
    <source>
        <dbReference type="SAM" id="SignalP"/>
    </source>
</evidence>
<dbReference type="Gene3D" id="3.40.190.10">
    <property type="entry name" value="Periplasmic binding protein-like II"/>
    <property type="match status" value="2"/>
</dbReference>
<dbReference type="SUPFAM" id="SSF53850">
    <property type="entry name" value="Periplasmic binding protein-like II"/>
    <property type="match status" value="1"/>
</dbReference>